<dbReference type="EMBL" id="CP132976">
    <property type="protein sequence ID" value="WMD20654.1"/>
    <property type="molecule type" value="Genomic_DNA"/>
</dbReference>
<proteinExistence type="predicted"/>
<accession>A0ABY9M0Y9</accession>
<dbReference type="Proteomes" id="UP001234798">
    <property type="component" value="Chromosome"/>
</dbReference>
<sequence length="215" mass="23525">MSVLPLTALAARGVQFKVLSQIFPVLRHEVVGPLSNATLAAAMLRQSPDGANAEALQQRCHRLAGDLTGMLDDSVNVVRELDQWLADNGAITSTEDLLRDCRKLMFSHLLLSRHSIIWPEDVAAVQLPQFSSRYLLLAWLLCLLRELPADAGLTLDFSQAGVWRARFPEGQAASAGAGQADVFDLQEVELLAAASGWRLERQAQCWSLHAPAHPL</sequence>
<protein>
    <submittedName>
        <fullName evidence="1">Uncharacterized protein</fullName>
    </submittedName>
</protein>
<reference evidence="1 2" key="1">
    <citation type="submission" date="2023-08" db="EMBL/GenBank/DDBJ databases">
        <title>Achromobacter seleniivolatilans sp. nov., isolated from seleniferous soil.</title>
        <authorList>
            <person name="Zhang S."/>
            <person name="Li K."/>
            <person name="Peng J."/>
            <person name="Zhao Q."/>
            <person name="Wang H."/>
            <person name="Guo Y."/>
        </authorList>
    </citation>
    <scope>NUCLEOTIDE SEQUENCE [LARGE SCALE GENOMIC DNA]</scope>
    <source>
        <strain evidence="1 2">R39</strain>
    </source>
</reference>
<evidence type="ECO:0000313" key="1">
    <source>
        <dbReference type="EMBL" id="WMD20654.1"/>
    </source>
</evidence>
<dbReference type="RefSeq" id="WP_306944001.1">
    <property type="nucleotide sequence ID" value="NZ_CP132976.1"/>
</dbReference>
<keyword evidence="2" id="KW-1185">Reference proteome</keyword>
<organism evidence="1 2">
    <name type="scientific">Achromobacter seleniivolatilans</name>
    <dbReference type="NCBI Taxonomy" id="3047478"/>
    <lineage>
        <taxon>Bacteria</taxon>
        <taxon>Pseudomonadati</taxon>
        <taxon>Pseudomonadota</taxon>
        <taxon>Betaproteobacteria</taxon>
        <taxon>Burkholderiales</taxon>
        <taxon>Alcaligenaceae</taxon>
        <taxon>Achromobacter</taxon>
    </lineage>
</organism>
<gene>
    <name evidence="1" type="ORF">RAS12_29365</name>
</gene>
<evidence type="ECO:0000313" key="2">
    <source>
        <dbReference type="Proteomes" id="UP001234798"/>
    </source>
</evidence>
<name>A0ABY9M0Y9_9BURK</name>